<dbReference type="GO" id="GO:0016705">
    <property type="term" value="F:oxidoreductase activity, acting on paired donors, with incorporation or reduction of molecular oxygen"/>
    <property type="evidence" value="ECO:0007669"/>
    <property type="project" value="InterPro"/>
</dbReference>
<dbReference type="AlphaFoldDB" id="A0A067PKP0"/>
<keyword evidence="4 9" id="KW-0349">Heme</keyword>
<comment type="pathway">
    <text evidence="2">Secondary metabolite biosynthesis.</text>
</comment>
<dbReference type="GO" id="GO:0004497">
    <property type="term" value="F:monooxygenase activity"/>
    <property type="evidence" value="ECO:0007669"/>
    <property type="project" value="UniProtKB-KW"/>
</dbReference>
<feature type="binding site" description="axial binding residue" evidence="9">
    <location>
        <position position="446"/>
    </location>
    <ligand>
        <name>heme</name>
        <dbReference type="ChEBI" id="CHEBI:30413"/>
    </ligand>
    <ligandPart>
        <name>Fe</name>
        <dbReference type="ChEBI" id="CHEBI:18248"/>
    </ligandPart>
</feature>
<keyword evidence="6 10" id="KW-0560">Oxidoreductase</keyword>
<evidence type="ECO:0000256" key="7">
    <source>
        <dbReference type="ARBA" id="ARBA00023004"/>
    </source>
</evidence>
<evidence type="ECO:0000256" key="10">
    <source>
        <dbReference type="RuleBase" id="RU000461"/>
    </source>
</evidence>
<dbReference type="PRINTS" id="PR00463">
    <property type="entry name" value="EP450I"/>
</dbReference>
<keyword evidence="8 10" id="KW-0503">Monooxygenase</keyword>
<evidence type="ECO:0000256" key="2">
    <source>
        <dbReference type="ARBA" id="ARBA00005179"/>
    </source>
</evidence>
<dbReference type="InterPro" id="IPR050364">
    <property type="entry name" value="Cytochrome_P450_fung"/>
</dbReference>
<dbReference type="InterPro" id="IPR017972">
    <property type="entry name" value="Cyt_P450_CS"/>
</dbReference>
<dbReference type="Proteomes" id="UP000027265">
    <property type="component" value="Unassembled WGS sequence"/>
</dbReference>
<evidence type="ECO:0000256" key="1">
    <source>
        <dbReference type="ARBA" id="ARBA00001971"/>
    </source>
</evidence>
<dbReference type="PROSITE" id="PS00086">
    <property type="entry name" value="CYTOCHROME_P450"/>
    <property type="match status" value="1"/>
</dbReference>
<dbReference type="SUPFAM" id="SSF48264">
    <property type="entry name" value="Cytochrome P450"/>
    <property type="match status" value="1"/>
</dbReference>
<reference evidence="12" key="1">
    <citation type="journal article" date="2014" name="Proc. Natl. Acad. Sci. U.S.A.">
        <title>Extensive sampling of basidiomycete genomes demonstrates inadequacy of the white-rot/brown-rot paradigm for wood decay fungi.</title>
        <authorList>
            <person name="Riley R."/>
            <person name="Salamov A.A."/>
            <person name="Brown D.W."/>
            <person name="Nagy L.G."/>
            <person name="Floudas D."/>
            <person name="Held B.W."/>
            <person name="Levasseur A."/>
            <person name="Lombard V."/>
            <person name="Morin E."/>
            <person name="Otillar R."/>
            <person name="Lindquist E.A."/>
            <person name="Sun H."/>
            <person name="LaButti K.M."/>
            <person name="Schmutz J."/>
            <person name="Jabbour D."/>
            <person name="Luo H."/>
            <person name="Baker S.E."/>
            <person name="Pisabarro A.G."/>
            <person name="Walton J.D."/>
            <person name="Blanchette R.A."/>
            <person name="Henrissat B."/>
            <person name="Martin F."/>
            <person name="Cullen D."/>
            <person name="Hibbett D.S."/>
            <person name="Grigoriev I.V."/>
        </authorList>
    </citation>
    <scope>NUCLEOTIDE SEQUENCE [LARGE SCALE GENOMIC DNA]</scope>
    <source>
        <strain evidence="12">MUCL 33604</strain>
    </source>
</reference>
<evidence type="ECO:0000256" key="9">
    <source>
        <dbReference type="PIRSR" id="PIRSR602401-1"/>
    </source>
</evidence>
<dbReference type="OrthoDB" id="2789670at2759"/>
<keyword evidence="5 9" id="KW-0479">Metal-binding</keyword>
<organism evidence="11 12">
    <name type="scientific">Jaapia argillacea MUCL 33604</name>
    <dbReference type="NCBI Taxonomy" id="933084"/>
    <lineage>
        <taxon>Eukaryota</taxon>
        <taxon>Fungi</taxon>
        <taxon>Dikarya</taxon>
        <taxon>Basidiomycota</taxon>
        <taxon>Agaricomycotina</taxon>
        <taxon>Agaricomycetes</taxon>
        <taxon>Agaricomycetidae</taxon>
        <taxon>Jaapiales</taxon>
        <taxon>Jaapiaceae</taxon>
        <taxon>Jaapia</taxon>
    </lineage>
</organism>
<keyword evidence="7 9" id="KW-0408">Iron</keyword>
<comment type="similarity">
    <text evidence="3 10">Belongs to the cytochrome P450 family.</text>
</comment>
<dbReference type="InParanoid" id="A0A067PKP0"/>
<dbReference type="STRING" id="933084.A0A067PKP0"/>
<dbReference type="PANTHER" id="PTHR46300">
    <property type="entry name" value="P450, PUTATIVE (EUROFUNG)-RELATED-RELATED"/>
    <property type="match status" value="1"/>
</dbReference>
<comment type="cofactor">
    <cofactor evidence="1 9">
        <name>heme</name>
        <dbReference type="ChEBI" id="CHEBI:30413"/>
    </cofactor>
</comment>
<evidence type="ECO:0000256" key="4">
    <source>
        <dbReference type="ARBA" id="ARBA00022617"/>
    </source>
</evidence>
<gene>
    <name evidence="11" type="ORF">JAAARDRAFT_37446</name>
</gene>
<dbReference type="Pfam" id="PF00067">
    <property type="entry name" value="p450"/>
    <property type="match status" value="1"/>
</dbReference>
<name>A0A067PKP0_9AGAM</name>
<evidence type="ECO:0000313" key="11">
    <source>
        <dbReference type="EMBL" id="KDQ55433.1"/>
    </source>
</evidence>
<dbReference type="EMBL" id="KL197725">
    <property type="protein sequence ID" value="KDQ55433.1"/>
    <property type="molecule type" value="Genomic_DNA"/>
</dbReference>
<dbReference type="Gene3D" id="1.10.630.10">
    <property type="entry name" value="Cytochrome P450"/>
    <property type="match status" value="1"/>
</dbReference>
<protein>
    <recommendedName>
        <fullName evidence="13">Cytochrome P450</fullName>
    </recommendedName>
</protein>
<dbReference type="InterPro" id="IPR002401">
    <property type="entry name" value="Cyt_P450_E_grp-I"/>
</dbReference>
<dbReference type="InterPro" id="IPR036396">
    <property type="entry name" value="Cyt_P450_sf"/>
</dbReference>
<sequence>MFTYAPYLFGLVVSICCFLYTRHRQDVRRRFGLPYPPGPKPLPIIGNLCDLPKENESATYFQWAQRYGDLVYANVLGRDLLFVNSAQVAADLFEKRFSNYSDRTPLYMINDLMGWEWSFGMMRYGDRWKKHRLVFDRQFKSSVAPAYRPIQAAQCHLFLRRLLDSPNDLLEHLRHNAASTIMKVIYGIDIEPQNDHYVEVAEEALTALGKAATPGAFLVDSLPFLKYVPEWMPGAGFKRKARLWKKTLYEMRDAPFEAVKVAMIRGGASPSFVSNLLGDLNPKADSDEQMETIKCCAGLGYAAGAESVVSALSSFFLAMILCPEVQRKAQSELDVVIGPGSARLPHFNDRSSTPYINAIVKEVLRWNPVAPLGLPHMTTKDDVYNGYFIPSGTTVFGNTWTILHDESVYPQPLMFSPERFLSPDGRELNKCTPDPLAAFGYGRRICPGRHMAEATLWISIASILATFDVGPGLDDGGRPVKTKAEFSSGAICHPLPFQYTISPRSDIARRLIQQTADVAP</sequence>
<evidence type="ECO:0000256" key="6">
    <source>
        <dbReference type="ARBA" id="ARBA00023002"/>
    </source>
</evidence>
<dbReference type="GO" id="GO:0005506">
    <property type="term" value="F:iron ion binding"/>
    <property type="evidence" value="ECO:0007669"/>
    <property type="project" value="InterPro"/>
</dbReference>
<evidence type="ECO:0000313" key="12">
    <source>
        <dbReference type="Proteomes" id="UP000027265"/>
    </source>
</evidence>
<evidence type="ECO:0008006" key="13">
    <source>
        <dbReference type="Google" id="ProtNLM"/>
    </source>
</evidence>
<dbReference type="HOGENOM" id="CLU_001570_2_3_1"/>
<evidence type="ECO:0000256" key="8">
    <source>
        <dbReference type="ARBA" id="ARBA00023033"/>
    </source>
</evidence>
<evidence type="ECO:0000256" key="5">
    <source>
        <dbReference type="ARBA" id="ARBA00022723"/>
    </source>
</evidence>
<accession>A0A067PKP0</accession>
<keyword evidence="12" id="KW-1185">Reference proteome</keyword>
<dbReference type="CDD" id="cd11065">
    <property type="entry name" value="CYP64-like"/>
    <property type="match status" value="1"/>
</dbReference>
<dbReference type="PRINTS" id="PR00385">
    <property type="entry name" value="P450"/>
</dbReference>
<evidence type="ECO:0000256" key="3">
    <source>
        <dbReference type="ARBA" id="ARBA00010617"/>
    </source>
</evidence>
<proteinExistence type="inferred from homology"/>
<dbReference type="InterPro" id="IPR001128">
    <property type="entry name" value="Cyt_P450"/>
</dbReference>
<dbReference type="GO" id="GO:0020037">
    <property type="term" value="F:heme binding"/>
    <property type="evidence" value="ECO:0007669"/>
    <property type="project" value="InterPro"/>
</dbReference>
<dbReference type="PANTHER" id="PTHR46300:SF7">
    <property type="entry name" value="P450, PUTATIVE (EUROFUNG)-RELATED"/>
    <property type="match status" value="1"/>
</dbReference>